<evidence type="ECO:0000256" key="5">
    <source>
        <dbReference type="ARBA" id="ARBA00023230"/>
    </source>
</evidence>
<name>M9M837_PSEA3</name>
<feature type="compositionally biased region" description="Low complexity" evidence="6">
    <location>
        <begin position="31"/>
        <end position="50"/>
    </location>
</feature>
<dbReference type="InterPro" id="IPR039751">
    <property type="entry name" value="HERPUD1/2"/>
</dbReference>
<evidence type="ECO:0000256" key="2">
    <source>
        <dbReference type="ARBA" id="ARBA00022692"/>
    </source>
</evidence>
<dbReference type="GO" id="GO:0016020">
    <property type="term" value="C:membrane"/>
    <property type="evidence" value="ECO:0007669"/>
    <property type="project" value="UniProtKB-SubCell"/>
</dbReference>
<dbReference type="FunFam" id="3.10.20.90:FF:000046">
    <property type="entry name" value="Homocysteine-responsive endoplasmic reticulum-resident ubiquitin-like domain member 2 protein"/>
    <property type="match status" value="1"/>
</dbReference>
<evidence type="ECO:0000313" key="10">
    <source>
        <dbReference type="Proteomes" id="UP000011976"/>
    </source>
</evidence>
<keyword evidence="5" id="KW-0834">Unfolded protein response</keyword>
<dbReference type="InterPro" id="IPR000626">
    <property type="entry name" value="Ubiquitin-like_dom"/>
</dbReference>
<feature type="region of interest" description="Disordered" evidence="6">
    <location>
        <begin position="707"/>
        <end position="729"/>
    </location>
</feature>
<organism evidence="9 10">
    <name type="scientific">Pseudozyma antarctica (strain T-34)</name>
    <name type="common">Yeast</name>
    <name type="synonym">Candida antarctica</name>
    <dbReference type="NCBI Taxonomy" id="1151754"/>
    <lineage>
        <taxon>Eukaryota</taxon>
        <taxon>Fungi</taxon>
        <taxon>Dikarya</taxon>
        <taxon>Basidiomycota</taxon>
        <taxon>Ustilaginomycotina</taxon>
        <taxon>Ustilaginomycetes</taxon>
        <taxon>Ustilaginales</taxon>
        <taxon>Ustilaginaceae</taxon>
        <taxon>Moesziomyces</taxon>
    </lineage>
</organism>
<keyword evidence="4 7" id="KW-0472">Membrane</keyword>
<feature type="compositionally biased region" description="Polar residues" evidence="6">
    <location>
        <begin position="103"/>
        <end position="117"/>
    </location>
</feature>
<dbReference type="Gene3D" id="3.10.20.90">
    <property type="entry name" value="Phosphatidylinositol 3-kinase Catalytic Subunit, Chain A, domain 1"/>
    <property type="match status" value="1"/>
</dbReference>
<feature type="transmembrane region" description="Helical" evidence="7">
    <location>
        <begin position="573"/>
        <end position="591"/>
    </location>
</feature>
<feature type="domain" description="Ubiquitin-like" evidence="8">
    <location>
        <begin position="122"/>
        <end position="184"/>
    </location>
</feature>
<evidence type="ECO:0000256" key="6">
    <source>
        <dbReference type="SAM" id="MobiDB-lite"/>
    </source>
</evidence>
<feature type="compositionally biased region" description="Low complexity" evidence="6">
    <location>
        <begin position="637"/>
        <end position="646"/>
    </location>
</feature>
<protein>
    <submittedName>
        <fullName evidence="9">Cytochrome c</fullName>
    </submittedName>
</protein>
<dbReference type="PANTHER" id="PTHR12943:SF27">
    <property type="entry name" value="HOMOCYSTEINE-INDUCED ENDOPLASMIC RETICULUM PROTEIN, ISOFORM A"/>
    <property type="match status" value="1"/>
</dbReference>
<feature type="compositionally biased region" description="Basic and acidic residues" evidence="6">
    <location>
        <begin position="653"/>
        <end position="667"/>
    </location>
</feature>
<feature type="region of interest" description="Disordered" evidence="6">
    <location>
        <begin position="260"/>
        <end position="321"/>
    </location>
</feature>
<feature type="region of interest" description="Disordered" evidence="6">
    <location>
        <begin position="596"/>
        <end position="678"/>
    </location>
</feature>
<feature type="compositionally biased region" description="Polar residues" evidence="6">
    <location>
        <begin position="207"/>
        <end position="223"/>
    </location>
</feature>
<proteinExistence type="predicted"/>
<dbReference type="AlphaFoldDB" id="M9M837"/>
<dbReference type="EMBL" id="DF196792">
    <property type="protein sequence ID" value="GAC77450.1"/>
    <property type="molecule type" value="Genomic_DNA"/>
</dbReference>
<comment type="subcellular location">
    <subcellularLocation>
        <location evidence="1">Membrane</location>
    </subcellularLocation>
</comment>
<feature type="region of interest" description="Disordered" evidence="6">
    <location>
        <begin position="204"/>
        <end position="225"/>
    </location>
</feature>
<keyword evidence="2 7" id="KW-0812">Transmembrane</keyword>
<evidence type="ECO:0000256" key="3">
    <source>
        <dbReference type="ARBA" id="ARBA00022989"/>
    </source>
</evidence>
<dbReference type="GO" id="GO:0030968">
    <property type="term" value="P:endoplasmic reticulum unfolded protein response"/>
    <property type="evidence" value="ECO:0007669"/>
    <property type="project" value="TreeGrafter"/>
</dbReference>
<dbReference type="PANTHER" id="PTHR12943">
    <property type="entry name" value="HOMOCYSTEINE-RESPONSIVE ENDOPLASMIC RETICULUM-RESIDENT UNIQUITIN-LIKE DOMAIN HERPUD PROTEIN FAMILY MEMBER"/>
    <property type="match status" value="1"/>
</dbReference>
<evidence type="ECO:0000256" key="1">
    <source>
        <dbReference type="ARBA" id="ARBA00004370"/>
    </source>
</evidence>
<dbReference type="SUPFAM" id="SSF54236">
    <property type="entry name" value="Ubiquitin-like"/>
    <property type="match status" value="1"/>
</dbReference>
<dbReference type="InterPro" id="IPR029071">
    <property type="entry name" value="Ubiquitin-like_domsf"/>
</dbReference>
<reference evidence="10" key="1">
    <citation type="journal article" date="2013" name="Genome Announc.">
        <title>Genome sequence of the basidiomycetous yeast Pseudozyma antarctica T-34, a producer of the glycolipid biosurfactants mannosylerythritol lipids.</title>
        <authorList>
            <person name="Morita T."/>
            <person name="Koike H."/>
            <person name="Koyama Y."/>
            <person name="Hagiwara H."/>
            <person name="Ito E."/>
            <person name="Fukuoka T."/>
            <person name="Imura T."/>
            <person name="Machida M."/>
            <person name="Kitamoto D."/>
        </authorList>
    </citation>
    <scope>NUCLEOTIDE SEQUENCE [LARGE SCALE GENOMIC DNA]</scope>
    <source>
        <strain evidence="10">T-34</strain>
    </source>
</reference>
<dbReference type="PROSITE" id="PS50053">
    <property type="entry name" value="UBIQUITIN_2"/>
    <property type="match status" value="1"/>
</dbReference>
<sequence length="864" mass="94189">MDHGTDPPLHLHQHRHGQRPQRLATTRDAMSSPSGSLPPRASSPSSSTAASPPPSYFVRSHQMQDLQENDAPVSSAPAFPRTPTTDAQDGQHEPKHQRDQGPVLSNHTRASSSTSIDGRNSISVAIKCPSLDKDSAVIRASLTDTVFSLKRNIERTWPGAPRADGMRCIRSGRILQDSELLAQLAQNLEQDEPLSLHLVIRPDAWSDPQNRPTPSRRSSYLRHQQQQLLEQQLQNLPRSALANEVPLTHHADVNASSLHVAASTQAPSQPIPQFEPYFSDPPPLPSSSSAVSQKGPSRLQTDGAPSFTSRPPAMSATARASQASADAHAVLEQTLRVTAPQNWPLLVQVLETACDEYILMYEAIYNQAVAAQKLASGRPDDSSAACEPSAPSELLTDVEITLLGWDPVALPSADSSAGLTSEPQGGMQYLYQQVSHRGLPYLLRISSQPIDVERSEALNTLLERITILRSMIDKIDNIIRLGSLFGTASSAPLVGRAAASNRTSDADAARLAAPQQRGRIAHATSAVRDWIVGLRTVTLADVMAVLVPMFFVGLKVGLLLSVMLPGADTVKRYFVIGMAAVYVVFESFRIVQRRERARQRMQPRQAPPRPPIADTGDAAPGNPNPPAGGENQGAGVGADVAAPAGANVSSAPSHEEQVERQATEEPLRPLPPPQAPARFRSRSRFTYDWWIDHMAFVGLDPEDAELGLLPPPASTRGGPAGSSAHPGPPHADGWVRRVVSSSWVMPVVLFVVTMMPEVEQRRKRAIEERERVIRKWTRLEHERRQRAHDILAQKAETDKPPALERVDGGDTLLQVKRTQYADRIARQRRTTEAVDVDPDDLDARAALAAAAEEDDDDFEDMNIF</sequence>
<evidence type="ECO:0000259" key="8">
    <source>
        <dbReference type="PROSITE" id="PS50053"/>
    </source>
</evidence>
<dbReference type="OrthoDB" id="21589at2759"/>
<keyword evidence="3 7" id="KW-1133">Transmembrane helix</keyword>
<evidence type="ECO:0000256" key="7">
    <source>
        <dbReference type="SAM" id="Phobius"/>
    </source>
</evidence>
<accession>M9M837</accession>
<dbReference type="Proteomes" id="UP000011976">
    <property type="component" value="Unassembled WGS sequence"/>
</dbReference>
<gene>
    <name evidence="9" type="ORF">PANT_26d00054</name>
</gene>
<feature type="transmembrane region" description="Helical" evidence="7">
    <location>
        <begin position="542"/>
        <end position="567"/>
    </location>
</feature>
<feature type="compositionally biased region" description="Basic and acidic residues" evidence="6">
    <location>
        <begin position="89"/>
        <end position="99"/>
    </location>
</feature>
<evidence type="ECO:0000256" key="4">
    <source>
        <dbReference type="ARBA" id="ARBA00023136"/>
    </source>
</evidence>
<evidence type="ECO:0000313" key="9">
    <source>
        <dbReference type="EMBL" id="GAC77450.1"/>
    </source>
</evidence>
<feature type="compositionally biased region" description="Polar residues" evidence="6">
    <location>
        <begin position="290"/>
        <end position="300"/>
    </location>
</feature>
<feature type="region of interest" description="Disordered" evidence="6">
    <location>
        <begin position="1"/>
        <end position="117"/>
    </location>
</feature>